<evidence type="ECO:0000256" key="1">
    <source>
        <dbReference type="SAM" id="SignalP"/>
    </source>
</evidence>
<feature type="signal peptide" evidence="1">
    <location>
        <begin position="1"/>
        <end position="27"/>
    </location>
</feature>
<gene>
    <name evidence="2" type="ORF">DCW48_09485</name>
</gene>
<evidence type="ECO:0000313" key="2">
    <source>
        <dbReference type="EMBL" id="HBA09745.1"/>
    </source>
</evidence>
<comment type="caution">
    <text evidence="2">The sequence shown here is derived from an EMBL/GenBank/DDBJ whole genome shotgun (WGS) entry which is preliminary data.</text>
</comment>
<keyword evidence="1" id="KW-0732">Signal</keyword>
<reference evidence="2 3" key="1">
    <citation type="journal article" date="2018" name="Nat. Biotechnol.">
        <title>A standardized bacterial taxonomy based on genome phylogeny substantially revises the tree of life.</title>
        <authorList>
            <person name="Parks D.H."/>
            <person name="Chuvochina M."/>
            <person name="Waite D.W."/>
            <person name="Rinke C."/>
            <person name="Skarshewski A."/>
            <person name="Chaumeil P.A."/>
            <person name="Hugenholtz P."/>
        </authorList>
    </citation>
    <scope>NUCLEOTIDE SEQUENCE [LARGE SCALE GENOMIC DNA]</scope>
    <source>
        <strain evidence="2">UBA9958</strain>
    </source>
</reference>
<proteinExistence type="predicted"/>
<sequence>MIIIRLKTHRIIIQALVTFSLSTPVLADEQDALNFSAGAAVTFDDNLFRLPDSADTRQSIGKSSRSDRILITNAGIKIDKPYSLQRFQLDLNLIDNRYDTNSYLDYTAFNYR</sequence>
<feature type="chain" id="PRO_5016849356" description="TIGR03016 family PEP-CTERM system-associated outer membrane protein" evidence="1">
    <location>
        <begin position="28"/>
        <end position="112"/>
    </location>
</feature>
<evidence type="ECO:0008006" key="4">
    <source>
        <dbReference type="Google" id="ProtNLM"/>
    </source>
</evidence>
<dbReference type="AlphaFoldDB" id="A0A351RCH4"/>
<organism evidence="2 3">
    <name type="scientific">Methylotenera mobilis</name>
    <dbReference type="NCBI Taxonomy" id="359408"/>
    <lineage>
        <taxon>Bacteria</taxon>
        <taxon>Pseudomonadati</taxon>
        <taxon>Pseudomonadota</taxon>
        <taxon>Betaproteobacteria</taxon>
        <taxon>Nitrosomonadales</taxon>
        <taxon>Methylophilaceae</taxon>
        <taxon>Methylotenera</taxon>
    </lineage>
</organism>
<evidence type="ECO:0000313" key="3">
    <source>
        <dbReference type="Proteomes" id="UP000264313"/>
    </source>
</evidence>
<dbReference type="EMBL" id="DNAA01000223">
    <property type="protein sequence ID" value="HBA09745.1"/>
    <property type="molecule type" value="Genomic_DNA"/>
</dbReference>
<name>A0A351RCH4_9PROT</name>
<protein>
    <recommendedName>
        <fullName evidence="4">TIGR03016 family PEP-CTERM system-associated outer membrane protein</fullName>
    </recommendedName>
</protein>
<accession>A0A351RCH4</accession>
<dbReference type="Proteomes" id="UP000264313">
    <property type="component" value="Unassembled WGS sequence"/>
</dbReference>
<feature type="non-terminal residue" evidence="2">
    <location>
        <position position="112"/>
    </location>
</feature>